<dbReference type="AlphaFoldDB" id="A0AAN9QGF0"/>
<keyword evidence="2" id="KW-1185">Reference proteome</keyword>
<gene>
    <name evidence="1" type="ORF">VNO77_17226</name>
</gene>
<evidence type="ECO:0000313" key="2">
    <source>
        <dbReference type="Proteomes" id="UP001367508"/>
    </source>
</evidence>
<organism evidence="1 2">
    <name type="scientific">Canavalia gladiata</name>
    <name type="common">Sword bean</name>
    <name type="synonym">Dolichos gladiatus</name>
    <dbReference type="NCBI Taxonomy" id="3824"/>
    <lineage>
        <taxon>Eukaryota</taxon>
        <taxon>Viridiplantae</taxon>
        <taxon>Streptophyta</taxon>
        <taxon>Embryophyta</taxon>
        <taxon>Tracheophyta</taxon>
        <taxon>Spermatophyta</taxon>
        <taxon>Magnoliopsida</taxon>
        <taxon>eudicotyledons</taxon>
        <taxon>Gunneridae</taxon>
        <taxon>Pentapetalae</taxon>
        <taxon>rosids</taxon>
        <taxon>fabids</taxon>
        <taxon>Fabales</taxon>
        <taxon>Fabaceae</taxon>
        <taxon>Papilionoideae</taxon>
        <taxon>50 kb inversion clade</taxon>
        <taxon>NPAAA clade</taxon>
        <taxon>indigoferoid/millettioid clade</taxon>
        <taxon>Phaseoleae</taxon>
        <taxon>Canavalia</taxon>
    </lineage>
</organism>
<dbReference type="Proteomes" id="UP001367508">
    <property type="component" value="Unassembled WGS sequence"/>
</dbReference>
<name>A0AAN9QGF0_CANGL</name>
<accession>A0AAN9QGF0</accession>
<protein>
    <submittedName>
        <fullName evidence="1">Uncharacterized protein</fullName>
    </submittedName>
</protein>
<comment type="caution">
    <text evidence="1">The sequence shown here is derived from an EMBL/GenBank/DDBJ whole genome shotgun (WGS) entry which is preliminary data.</text>
</comment>
<reference evidence="1 2" key="1">
    <citation type="submission" date="2024-01" db="EMBL/GenBank/DDBJ databases">
        <title>The genomes of 5 underutilized Papilionoideae crops provide insights into root nodulation and disease resistanc.</title>
        <authorList>
            <person name="Jiang F."/>
        </authorList>
    </citation>
    <scope>NUCLEOTIDE SEQUENCE [LARGE SCALE GENOMIC DNA]</scope>
    <source>
        <strain evidence="1">LVBAO_FW01</strain>
        <tissue evidence="1">Leaves</tissue>
    </source>
</reference>
<dbReference type="EMBL" id="JAYMYQ010000004">
    <property type="protein sequence ID" value="KAK7336680.1"/>
    <property type="molecule type" value="Genomic_DNA"/>
</dbReference>
<sequence length="91" mass="10391">MLLGAVQSVPREALYAWKEREFMGVSREWGACPNEGMNAWRVKYATYPTRENRSMLSELVNPKSQSKTLGPTQAVKTGLQIHFTKNFLPFL</sequence>
<evidence type="ECO:0000313" key="1">
    <source>
        <dbReference type="EMBL" id="KAK7336680.1"/>
    </source>
</evidence>
<proteinExistence type="predicted"/>